<dbReference type="AlphaFoldDB" id="A0AA49JJM2"/>
<feature type="transmembrane region" description="Helical" evidence="6">
    <location>
        <begin position="760"/>
        <end position="782"/>
    </location>
</feature>
<evidence type="ECO:0000313" key="9">
    <source>
        <dbReference type="EMBL" id="WKN39852.1"/>
    </source>
</evidence>
<dbReference type="InterPro" id="IPR003838">
    <property type="entry name" value="ABC3_permease_C"/>
</dbReference>
<keyword evidence="3 6" id="KW-0812">Transmembrane</keyword>
<evidence type="ECO:0000256" key="1">
    <source>
        <dbReference type="ARBA" id="ARBA00004651"/>
    </source>
</evidence>
<dbReference type="PANTHER" id="PTHR30572">
    <property type="entry name" value="MEMBRANE COMPONENT OF TRANSPORTER-RELATED"/>
    <property type="match status" value="1"/>
</dbReference>
<reference evidence="9" key="1">
    <citation type="journal article" date="2023" name="Comput. Struct. Biotechnol. J.">
        <title>Discovery of a novel marine Bacteroidetes with a rich repertoire of carbohydrate-active enzymes.</title>
        <authorList>
            <person name="Chen B."/>
            <person name="Liu G."/>
            <person name="Chen Q."/>
            <person name="Wang H."/>
            <person name="Liu L."/>
            <person name="Tang K."/>
        </authorList>
    </citation>
    <scope>NUCLEOTIDE SEQUENCE</scope>
    <source>
        <strain evidence="9">TK19036</strain>
    </source>
</reference>
<keyword evidence="5 6" id="KW-0472">Membrane</keyword>
<accession>A0AA49JJM2</accession>
<keyword evidence="2" id="KW-1003">Cell membrane</keyword>
<evidence type="ECO:0000256" key="4">
    <source>
        <dbReference type="ARBA" id="ARBA00022989"/>
    </source>
</evidence>
<gene>
    <name evidence="9" type="ORF">K4G66_14245</name>
</gene>
<dbReference type="GO" id="GO:0022857">
    <property type="term" value="F:transmembrane transporter activity"/>
    <property type="evidence" value="ECO:0007669"/>
    <property type="project" value="TreeGrafter"/>
</dbReference>
<evidence type="ECO:0000259" key="7">
    <source>
        <dbReference type="Pfam" id="PF02687"/>
    </source>
</evidence>
<dbReference type="InterPro" id="IPR050250">
    <property type="entry name" value="Macrolide_Exporter_MacB"/>
</dbReference>
<dbReference type="Pfam" id="PF12704">
    <property type="entry name" value="MacB_PCD"/>
    <property type="match status" value="1"/>
</dbReference>
<feature type="transmembrane region" description="Helical" evidence="6">
    <location>
        <begin position="382"/>
        <end position="410"/>
    </location>
</feature>
<comment type="subcellular location">
    <subcellularLocation>
        <location evidence="1">Cell membrane</location>
        <topology evidence="1">Multi-pass membrane protein</topology>
    </subcellularLocation>
</comment>
<dbReference type="Pfam" id="PF02687">
    <property type="entry name" value="FtsX"/>
    <property type="match status" value="2"/>
</dbReference>
<feature type="transmembrane region" description="Helical" evidence="6">
    <location>
        <begin position="728"/>
        <end position="748"/>
    </location>
</feature>
<feature type="transmembrane region" description="Helical" evidence="6">
    <location>
        <begin position="20"/>
        <end position="42"/>
    </location>
</feature>
<protein>
    <submittedName>
        <fullName evidence="9">ABC transporter permease</fullName>
    </submittedName>
</protein>
<keyword evidence="4 6" id="KW-1133">Transmembrane helix</keyword>
<evidence type="ECO:0000259" key="8">
    <source>
        <dbReference type="Pfam" id="PF12704"/>
    </source>
</evidence>
<feature type="transmembrane region" description="Helical" evidence="6">
    <location>
        <begin position="673"/>
        <end position="697"/>
    </location>
</feature>
<name>A0AA49JJM2_9BACT</name>
<dbReference type="GO" id="GO:0005886">
    <property type="term" value="C:plasma membrane"/>
    <property type="evidence" value="ECO:0007669"/>
    <property type="project" value="UniProtKB-SubCell"/>
</dbReference>
<reference evidence="9" key="2">
    <citation type="journal article" date="2024" name="Antonie Van Leeuwenhoek">
        <title>Roseihalotalea indica gen. nov., sp. nov., a halophilic Bacteroidetes from mesopelagic Southwest Indian Ocean with higher carbohydrate metabolic potential.</title>
        <authorList>
            <person name="Chen B."/>
            <person name="Zhang M."/>
            <person name="Lin D."/>
            <person name="Ye J."/>
            <person name="Tang K."/>
        </authorList>
    </citation>
    <scope>NUCLEOTIDE SEQUENCE</scope>
    <source>
        <strain evidence="9">TK19036</strain>
    </source>
</reference>
<dbReference type="PANTHER" id="PTHR30572:SF18">
    <property type="entry name" value="ABC-TYPE MACROLIDE FAMILY EXPORT SYSTEM PERMEASE COMPONENT 2"/>
    <property type="match status" value="1"/>
</dbReference>
<dbReference type="InterPro" id="IPR025857">
    <property type="entry name" value="MacB_PCD"/>
</dbReference>
<sequence>MLQNYISITLRNLRRQGLYAFLNIFGLSVGIASCLLIVLYIFDELRHDTFHTQADHLYRIVINDYLGGNELQTSLTAPPLAPVAQQEVPELALVVRYYPYEQLVFNSGKQSFTENNVAFVGKDFFQMFDYQLLEGDPKTVLKNPNSLVLSESTAKKYFGDYRAVGNLITVGNDETYEVTGIVADPPHHSHLSFDVLASISSLPDDQSQNWVSRHLYTYVLLHEGTQPKVVTDKLNTLIEKYVYAQLNEEYGLDVHSLGGEYRFALQPITDIHLKSKLLGDLKPGGSISTLYVLGAIAFFVLMIACVNFMNLSTARYMRRAREVGVRKTLGSTRQALIIQFLSEATVMSLLATMLAVVWALLALPSFNVVAGKKVPHEIFTEWWLIAGLGVLVLMVGVLSGSYPAFFLSGFRPTEVLKGGWVVRKGSAPIRNVLVVFQFAISIGLIICTALAYQQVAYTRSKDLGFDKEHVMAISHMGVLGEKAFSIKQEISRHSMVLETSITSNIIARSYSGTKFWPKSSHRDQMLYWYTADYDYLETMGIALADGRNFSREFSTDSSGVLLNEAAVRAFGLEDPIGAEIAYDENETGLYRVLGVMKDFNFESLHHEIKPLAVFLYESGPFLLVRFAPGNIAQQVHEVENTWQERVPDTPFEYTFLDEEFDLKFRTEKRLSRVFMVFTILAVVVACLGLLGLAAYAAEQRTKEIGVRKTMGASTSNVVWLLSKDFTRLVLLAFGVSVPIAYFAMQAWLNQFAFRIEVGVMPFLLAGAGALLLAWLTVSILAIKAARSNLAEVLRPE</sequence>
<evidence type="ECO:0000256" key="3">
    <source>
        <dbReference type="ARBA" id="ARBA00022692"/>
    </source>
</evidence>
<feature type="transmembrane region" description="Helical" evidence="6">
    <location>
        <begin position="290"/>
        <end position="311"/>
    </location>
</feature>
<dbReference type="EMBL" id="CP120682">
    <property type="protein sequence ID" value="WKN39852.1"/>
    <property type="molecule type" value="Genomic_DNA"/>
</dbReference>
<feature type="transmembrane region" description="Helical" evidence="6">
    <location>
        <begin position="431"/>
        <end position="452"/>
    </location>
</feature>
<feature type="domain" description="ABC3 transporter permease C-terminal" evidence="7">
    <location>
        <begin position="675"/>
        <end position="788"/>
    </location>
</feature>
<evidence type="ECO:0000256" key="2">
    <source>
        <dbReference type="ARBA" id="ARBA00022475"/>
    </source>
</evidence>
<evidence type="ECO:0000256" key="6">
    <source>
        <dbReference type="SAM" id="Phobius"/>
    </source>
</evidence>
<feature type="transmembrane region" description="Helical" evidence="6">
    <location>
        <begin position="336"/>
        <end position="362"/>
    </location>
</feature>
<feature type="domain" description="ABC3 transporter permease C-terminal" evidence="7">
    <location>
        <begin position="295"/>
        <end position="408"/>
    </location>
</feature>
<feature type="domain" description="MacB-like periplasmic core" evidence="8">
    <location>
        <begin position="21"/>
        <end position="236"/>
    </location>
</feature>
<organism evidence="9">
    <name type="scientific">Roseihalotalea indica</name>
    <dbReference type="NCBI Taxonomy" id="2867963"/>
    <lineage>
        <taxon>Bacteria</taxon>
        <taxon>Pseudomonadati</taxon>
        <taxon>Bacteroidota</taxon>
        <taxon>Cytophagia</taxon>
        <taxon>Cytophagales</taxon>
        <taxon>Catalimonadaceae</taxon>
        <taxon>Roseihalotalea</taxon>
    </lineage>
</organism>
<proteinExistence type="predicted"/>
<evidence type="ECO:0000256" key="5">
    <source>
        <dbReference type="ARBA" id="ARBA00023136"/>
    </source>
</evidence>